<feature type="domain" description="Beta-hexosaminidase eukaryotic type N-terminal" evidence="10">
    <location>
        <begin position="15"/>
        <end position="121"/>
    </location>
</feature>
<dbReference type="Pfam" id="PF00728">
    <property type="entry name" value="Glyco_hydro_20"/>
    <property type="match status" value="1"/>
</dbReference>
<dbReference type="InterPro" id="IPR015883">
    <property type="entry name" value="Glyco_hydro_20_cat"/>
</dbReference>
<keyword evidence="6" id="KW-0325">Glycoprotein</keyword>
<keyword evidence="7" id="KW-0326">Glycosidase</keyword>
<dbReference type="Gene3D" id="3.20.20.80">
    <property type="entry name" value="Glycosidases"/>
    <property type="match status" value="1"/>
</dbReference>
<organism evidence="11 12">
    <name type="scientific">Paraglomus brasilianum</name>
    <dbReference type="NCBI Taxonomy" id="144538"/>
    <lineage>
        <taxon>Eukaryota</taxon>
        <taxon>Fungi</taxon>
        <taxon>Fungi incertae sedis</taxon>
        <taxon>Mucoromycota</taxon>
        <taxon>Glomeromycotina</taxon>
        <taxon>Glomeromycetes</taxon>
        <taxon>Paraglomerales</taxon>
        <taxon>Paraglomeraceae</taxon>
        <taxon>Paraglomus</taxon>
    </lineage>
</organism>
<protein>
    <recommendedName>
        <fullName evidence="3">beta-N-acetylhexosaminidase</fullName>
        <ecNumber evidence="3">3.2.1.52</ecNumber>
    </recommendedName>
</protein>
<dbReference type="InterPro" id="IPR025705">
    <property type="entry name" value="Beta_hexosaminidase_sua/sub"/>
</dbReference>
<dbReference type="InterPro" id="IPR029018">
    <property type="entry name" value="Hex-like_dom2"/>
</dbReference>
<evidence type="ECO:0000313" key="11">
    <source>
        <dbReference type="EMBL" id="CAG8658019.1"/>
    </source>
</evidence>
<name>A0A9N9DYP2_9GLOM</name>
<comment type="catalytic activity">
    <reaction evidence="1">
        <text>Hydrolysis of terminal non-reducing N-acetyl-D-hexosamine residues in N-acetyl-beta-D-hexosaminides.</text>
        <dbReference type="EC" id="3.2.1.52"/>
    </reaction>
</comment>
<keyword evidence="5" id="KW-0378">Hydrolase</keyword>
<accession>A0A9N9DYP2</accession>
<dbReference type="PIRSF" id="PIRSF001093">
    <property type="entry name" value="B-hxosamndse_ab_euk"/>
    <property type="match status" value="1"/>
</dbReference>
<dbReference type="GO" id="GO:0005975">
    <property type="term" value="P:carbohydrate metabolic process"/>
    <property type="evidence" value="ECO:0007669"/>
    <property type="project" value="InterPro"/>
</dbReference>
<evidence type="ECO:0000256" key="8">
    <source>
        <dbReference type="PIRSR" id="PIRSR001093-1"/>
    </source>
</evidence>
<dbReference type="OrthoDB" id="428480at2759"/>
<dbReference type="Pfam" id="PF14845">
    <property type="entry name" value="Glycohydro_20b2"/>
    <property type="match status" value="1"/>
</dbReference>
<evidence type="ECO:0000256" key="5">
    <source>
        <dbReference type="ARBA" id="ARBA00022801"/>
    </source>
</evidence>
<dbReference type="Gene3D" id="3.30.379.10">
    <property type="entry name" value="Chitobiase/beta-hexosaminidase domain 2-like"/>
    <property type="match status" value="1"/>
</dbReference>
<dbReference type="GO" id="GO:0016020">
    <property type="term" value="C:membrane"/>
    <property type="evidence" value="ECO:0007669"/>
    <property type="project" value="TreeGrafter"/>
</dbReference>
<dbReference type="PANTHER" id="PTHR22600:SF26">
    <property type="entry name" value="BETA-N-ACETYLHEXOSAMINIDASE"/>
    <property type="match status" value="1"/>
</dbReference>
<evidence type="ECO:0000259" key="10">
    <source>
        <dbReference type="Pfam" id="PF14845"/>
    </source>
</evidence>
<dbReference type="EMBL" id="CAJVPI010003398">
    <property type="protein sequence ID" value="CAG8658019.1"/>
    <property type="molecule type" value="Genomic_DNA"/>
</dbReference>
<feature type="domain" description="Glycoside hydrolase family 20 catalytic" evidence="9">
    <location>
        <begin position="144"/>
        <end position="505"/>
    </location>
</feature>
<keyword evidence="4" id="KW-0732">Signal</keyword>
<dbReference type="FunFam" id="3.20.20.80:FF:000063">
    <property type="entry name" value="Beta-hexosaminidase"/>
    <property type="match status" value="1"/>
</dbReference>
<dbReference type="GO" id="GO:0030203">
    <property type="term" value="P:glycosaminoglycan metabolic process"/>
    <property type="evidence" value="ECO:0007669"/>
    <property type="project" value="TreeGrafter"/>
</dbReference>
<dbReference type="AlphaFoldDB" id="A0A9N9DYP2"/>
<proteinExistence type="inferred from homology"/>
<dbReference type="SUPFAM" id="SSF55545">
    <property type="entry name" value="beta-N-acetylhexosaminidase-like domain"/>
    <property type="match status" value="1"/>
</dbReference>
<reference evidence="11" key="1">
    <citation type="submission" date="2021-06" db="EMBL/GenBank/DDBJ databases">
        <authorList>
            <person name="Kallberg Y."/>
            <person name="Tangrot J."/>
            <person name="Rosling A."/>
        </authorList>
    </citation>
    <scope>NUCLEOTIDE SEQUENCE</scope>
    <source>
        <strain evidence="11">BR232B</strain>
    </source>
</reference>
<feature type="non-terminal residue" evidence="11">
    <location>
        <position position="563"/>
    </location>
</feature>
<dbReference type="PANTHER" id="PTHR22600">
    <property type="entry name" value="BETA-HEXOSAMINIDASE"/>
    <property type="match status" value="1"/>
</dbReference>
<evidence type="ECO:0000256" key="1">
    <source>
        <dbReference type="ARBA" id="ARBA00001231"/>
    </source>
</evidence>
<comment type="similarity">
    <text evidence="2">Belongs to the glycosyl hydrolase 20 family.</text>
</comment>
<comment type="caution">
    <text evidence="11">The sequence shown here is derived from an EMBL/GenBank/DDBJ whole genome shotgun (WGS) entry which is preliminary data.</text>
</comment>
<gene>
    <name evidence="11" type="ORF">PBRASI_LOCUS10628</name>
</gene>
<dbReference type="PRINTS" id="PR00738">
    <property type="entry name" value="GLHYDRLASE20"/>
</dbReference>
<dbReference type="Proteomes" id="UP000789739">
    <property type="component" value="Unassembled WGS sequence"/>
</dbReference>
<dbReference type="GO" id="GO:0016231">
    <property type="term" value="F:beta-N-acetylglucosaminidase activity"/>
    <property type="evidence" value="ECO:0007669"/>
    <property type="project" value="TreeGrafter"/>
</dbReference>
<feature type="active site" description="Proton donor" evidence="8">
    <location>
        <position position="308"/>
    </location>
</feature>
<evidence type="ECO:0000256" key="7">
    <source>
        <dbReference type="ARBA" id="ARBA00023295"/>
    </source>
</evidence>
<dbReference type="CDD" id="cd06562">
    <property type="entry name" value="GH20_HexA_HexB-like"/>
    <property type="match status" value="1"/>
</dbReference>
<evidence type="ECO:0000256" key="6">
    <source>
        <dbReference type="ARBA" id="ARBA00023180"/>
    </source>
</evidence>
<dbReference type="InterPro" id="IPR029019">
    <property type="entry name" value="HEX_eukaryotic_N"/>
</dbReference>
<evidence type="ECO:0000259" key="9">
    <source>
        <dbReference type="Pfam" id="PF00728"/>
    </source>
</evidence>
<evidence type="ECO:0000256" key="4">
    <source>
        <dbReference type="ARBA" id="ARBA00022729"/>
    </source>
</evidence>
<dbReference type="InterPro" id="IPR017853">
    <property type="entry name" value="GH"/>
</dbReference>
<keyword evidence="12" id="KW-1185">Reference proteome</keyword>
<evidence type="ECO:0000256" key="2">
    <source>
        <dbReference type="ARBA" id="ARBA00006285"/>
    </source>
</evidence>
<dbReference type="EC" id="3.2.1.52" evidence="3"/>
<evidence type="ECO:0000313" key="12">
    <source>
        <dbReference type="Proteomes" id="UP000789739"/>
    </source>
</evidence>
<dbReference type="SUPFAM" id="SSF51445">
    <property type="entry name" value="(Trans)glycosidases"/>
    <property type="match status" value="1"/>
</dbReference>
<evidence type="ECO:0000256" key="3">
    <source>
        <dbReference type="ARBA" id="ARBA00012663"/>
    </source>
</evidence>
<sequence length="563" mass="64439">PIYLHRGLTFLKQQNPILEEAVERTLNLVWSEQWKPRVIVQSESPNYPPFPINLTKRTDNANVDNIRLLTAIRIDVKDFSVQLQHGVDESYTLDIFSDRIGTITSKTVWGALHALQTLNQIVVSDGNGGLMIEKTVHIEDAPLYPHRGLLLDTARNFYPVSDLLKTIDALAWSKMNVFHWHLVDSQSWPLQLRSYPQMTGDAYSNNEIYSQSDVRRVIDYGRLRGVRILPEFDMPGHARAGYQQINPEIVACGDSWWSNDDWPYHTAVEPPPGQLDIINQETYKVVNNIISEVTSMFPEKLFHAGFDELSQNCYNYSKYVSEWFKENPNATYPDLAQYFLDRVYPIIKATNKRIVMWEDVLLSPDFPAKDVPKDVILQSWNEGVNNTKKIAAAGYDVIVSSADFLYLDCGFGGWVSNDPRYNQNLKNGATIGEFNWGGTGGSWCAPYKTWQRIYDYDIDYTLTDNEKKHVLGAEAALWSEQSDGVVLDSKVWPRTAALAELLWSGNKDASGRKRYREMAQRINEYRERLVARGVGAAPLQSKWCYKNPHACDLFRNETVPDYN</sequence>